<keyword evidence="3" id="KW-1185">Reference proteome</keyword>
<feature type="chain" id="PRO_5026058303" description="Secreted protein" evidence="1">
    <location>
        <begin position="24"/>
        <end position="93"/>
    </location>
</feature>
<reference evidence="2 3" key="1">
    <citation type="submission" date="2019-02" db="EMBL/GenBank/DDBJ databases">
        <title>Opniocepnalus argus genome.</title>
        <authorList>
            <person name="Zhou C."/>
            <person name="Xiao S."/>
        </authorList>
    </citation>
    <scope>NUCLEOTIDE SEQUENCE [LARGE SCALE GENOMIC DNA]</scope>
    <source>
        <strain evidence="2">OARG1902GOOAL</strain>
        <tissue evidence="2">Muscle</tissue>
    </source>
</reference>
<organism evidence="2 3">
    <name type="scientific">Channa argus</name>
    <name type="common">Northern snakehead</name>
    <name type="synonym">Ophicephalus argus</name>
    <dbReference type="NCBI Taxonomy" id="215402"/>
    <lineage>
        <taxon>Eukaryota</taxon>
        <taxon>Metazoa</taxon>
        <taxon>Chordata</taxon>
        <taxon>Craniata</taxon>
        <taxon>Vertebrata</taxon>
        <taxon>Euteleostomi</taxon>
        <taxon>Actinopterygii</taxon>
        <taxon>Neopterygii</taxon>
        <taxon>Teleostei</taxon>
        <taxon>Neoteleostei</taxon>
        <taxon>Acanthomorphata</taxon>
        <taxon>Anabantaria</taxon>
        <taxon>Anabantiformes</taxon>
        <taxon>Channoidei</taxon>
        <taxon>Channidae</taxon>
        <taxon>Channa</taxon>
    </lineage>
</organism>
<dbReference type="Proteomes" id="UP000503349">
    <property type="component" value="Chromosome 2"/>
</dbReference>
<evidence type="ECO:0008006" key="4">
    <source>
        <dbReference type="Google" id="ProtNLM"/>
    </source>
</evidence>
<sequence>MWSLLASFSSVFWIYSPELYCLGSVPIPFISTTKTQSSVNPGSKKHSVHTEIHVASQGSTIQKKMIHSQSYQHIPEAKPVTSSIIYSLDSDLT</sequence>
<name>A0A6G1P7F6_CHAAH</name>
<proteinExistence type="predicted"/>
<evidence type="ECO:0000313" key="3">
    <source>
        <dbReference type="Proteomes" id="UP000503349"/>
    </source>
</evidence>
<evidence type="ECO:0000313" key="2">
    <source>
        <dbReference type="EMBL" id="KAF3686211.1"/>
    </source>
</evidence>
<dbReference type="EMBL" id="CM015713">
    <property type="protein sequence ID" value="KAF3686211.1"/>
    <property type="molecule type" value="Genomic_DNA"/>
</dbReference>
<protein>
    <recommendedName>
        <fullName evidence="4">Secreted protein</fullName>
    </recommendedName>
</protein>
<keyword evidence="1" id="KW-0732">Signal</keyword>
<evidence type="ECO:0000256" key="1">
    <source>
        <dbReference type="SAM" id="SignalP"/>
    </source>
</evidence>
<accession>A0A6G1P7F6</accession>
<gene>
    <name evidence="2" type="ORF">EXN66_Car001883</name>
</gene>
<feature type="signal peptide" evidence="1">
    <location>
        <begin position="1"/>
        <end position="23"/>
    </location>
</feature>
<reference evidence="3" key="2">
    <citation type="submission" date="2019-02" db="EMBL/GenBank/DDBJ databases">
        <title>Opniocepnalus argus Var Kimnra genome.</title>
        <authorList>
            <person name="Zhou C."/>
            <person name="Xiao S."/>
        </authorList>
    </citation>
    <scope>NUCLEOTIDE SEQUENCE [LARGE SCALE GENOMIC DNA]</scope>
</reference>
<dbReference type="AlphaFoldDB" id="A0A6G1P7F6"/>